<evidence type="ECO:0000313" key="11">
    <source>
        <dbReference type="Proteomes" id="UP000245506"/>
    </source>
</evidence>
<evidence type="ECO:0000256" key="3">
    <source>
        <dbReference type="ARBA" id="ARBA00022475"/>
    </source>
</evidence>
<evidence type="ECO:0000256" key="5">
    <source>
        <dbReference type="ARBA" id="ARBA00022692"/>
    </source>
</evidence>
<keyword evidence="5 9" id="KW-0812">Transmembrane</keyword>
<keyword evidence="3" id="KW-1003">Cell membrane</keyword>
<dbReference type="Pfam" id="PF04143">
    <property type="entry name" value="Sulf_transp"/>
    <property type="match status" value="1"/>
</dbReference>
<reference evidence="10 11" key="1">
    <citation type="submission" date="2018-05" db="EMBL/GenBank/DDBJ databases">
        <title>Leucothrix arctica sp. nov., isolated from Arctic seawater.</title>
        <authorList>
            <person name="Choi A."/>
            <person name="Baek K."/>
        </authorList>
    </citation>
    <scope>NUCLEOTIDE SEQUENCE [LARGE SCALE GENOMIC DNA]</scope>
    <source>
        <strain evidence="10 11">IMCC9719</strain>
    </source>
</reference>
<gene>
    <name evidence="10" type="ORF">DKT75_19155</name>
</gene>
<dbReference type="AlphaFoldDB" id="A0A317C633"/>
<comment type="subcellular location">
    <subcellularLocation>
        <location evidence="1">Cell inner membrane</location>
        <topology evidence="1">Multi-pass membrane protein</topology>
    </subcellularLocation>
</comment>
<keyword evidence="2" id="KW-0813">Transport</keyword>
<keyword evidence="7 9" id="KW-0472">Membrane</keyword>
<sequence length="136" mass="13968">MSNFFYPILGGVLIGLSATLLLLLLGRIAGISGIVWAAITETGQRTWRLIFLGGVIFGGSLFHWVSGVPIPEGNDNWLLAIIAGLIVGVGVKLGSGCTSGHGVCGIGRLSMRSLTATITFMVAGIVTVAVVNTVTG</sequence>
<dbReference type="RefSeq" id="WP_109825830.1">
    <property type="nucleotide sequence ID" value="NZ_QGKL01000042.1"/>
</dbReference>
<keyword evidence="11" id="KW-1185">Reference proteome</keyword>
<dbReference type="Proteomes" id="UP000245506">
    <property type="component" value="Unassembled WGS sequence"/>
</dbReference>
<dbReference type="GO" id="GO:0005886">
    <property type="term" value="C:plasma membrane"/>
    <property type="evidence" value="ECO:0007669"/>
    <property type="project" value="UniProtKB-SubCell"/>
</dbReference>
<comment type="caution">
    <text evidence="10">The sequence shown here is derived from an EMBL/GenBank/DDBJ whole genome shotgun (WGS) entry which is preliminary data.</text>
</comment>
<feature type="transmembrane region" description="Helical" evidence="9">
    <location>
        <begin position="46"/>
        <end position="65"/>
    </location>
</feature>
<keyword evidence="4" id="KW-0997">Cell inner membrane</keyword>
<evidence type="ECO:0000256" key="8">
    <source>
        <dbReference type="ARBA" id="ARBA00035655"/>
    </source>
</evidence>
<proteinExistence type="inferred from homology"/>
<evidence type="ECO:0000256" key="1">
    <source>
        <dbReference type="ARBA" id="ARBA00004429"/>
    </source>
</evidence>
<feature type="transmembrane region" description="Helical" evidence="9">
    <location>
        <begin position="77"/>
        <end position="94"/>
    </location>
</feature>
<dbReference type="EMBL" id="QGKL01000042">
    <property type="protein sequence ID" value="PWQ93729.1"/>
    <property type="molecule type" value="Genomic_DNA"/>
</dbReference>
<evidence type="ECO:0000256" key="9">
    <source>
        <dbReference type="SAM" id="Phobius"/>
    </source>
</evidence>
<feature type="transmembrane region" description="Helical" evidence="9">
    <location>
        <begin position="114"/>
        <end position="134"/>
    </location>
</feature>
<feature type="transmembrane region" description="Helical" evidence="9">
    <location>
        <begin position="6"/>
        <end position="25"/>
    </location>
</feature>
<evidence type="ECO:0000256" key="4">
    <source>
        <dbReference type="ARBA" id="ARBA00022519"/>
    </source>
</evidence>
<name>A0A317C633_9GAMM</name>
<evidence type="ECO:0000256" key="7">
    <source>
        <dbReference type="ARBA" id="ARBA00023136"/>
    </source>
</evidence>
<comment type="similarity">
    <text evidence="8">Belongs to the TsuA/YedE (TC 9.B.102) family.</text>
</comment>
<protein>
    <submittedName>
        <fullName evidence="10">Uncharacterized protein</fullName>
    </submittedName>
</protein>
<dbReference type="OrthoDB" id="9814020at2"/>
<dbReference type="PANTHER" id="PTHR30574">
    <property type="entry name" value="INNER MEMBRANE PROTEIN YEDE"/>
    <property type="match status" value="1"/>
</dbReference>
<organism evidence="10 11">
    <name type="scientific">Leucothrix arctica</name>
    <dbReference type="NCBI Taxonomy" id="1481894"/>
    <lineage>
        <taxon>Bacteria</taxon>
        <taxon>Pseudomonadati</taxon>
        <taxon>Pseudomonadota</taxon>
        <taxon>Gammaproteobacteria</taxon>
        <taxon>Thiotrichales</taxon>
        <taxon>Thiotrichaceae</taxon>
        <taxon>Leucothrix</taxon>
    </lineage>
</organism>
<dbReference type="InterPro" id="IPR007272">
    <property type="entry name" value="Sulf_transp_TsuA/YedE"/>
</dbReference>
<dbReference type="PANTHER" id="PTHR30574:SF1">
    <property type="entry name" value="SULPHUR TRANSPORT DOMAIN-CONTAINING PROTEIN"/>
    <property type="match status" value="1"/>
</dbReference>
<accession>A0A317C633</accession>
<keyword evidence="6 9" id="KW-1133">Transmembrane helix</keyword>
<evidence type="ECO:0000256" key="6">
    <source>
        <dbReference type="ARBA" id="ARBA00022989"/>
    </source>
</evidence>
<evidence type="ECO:0000313" key="10">
    <source>
        <dbReference type="EMBL" id="PWQ93729.1"/>
    </source>
</evidence>
<evidence type="ECO:0000256" key="2">
    <source>
        <dbReference type="ARBA" id="ARBA00022448"/>
    </source>
</evidence>